<evidence type="ECO:0000256" key="6">
    <source>
        <dbReference type="SAM" id="MobiDB-lite"/>
    </source>
</evidence>
<feature type="region of interest" description="Disordered" evidence="6">
    <location>
        <begin position="99"/>
        <end position="122"/>
    </location>
</feature>
<keyword evidence="1" id="KW-0808">Transferase</keyword>
<feature type="region of interest" description="Disordered" evidence="6">
    <location>
        <begin position="2024"/>
        <end position="2242"/>
    </location>
</feature>
<dbReference type="PROSITE" id="PS00108">
    <property type="entry name" value="PROTEIN_KINASE_ST"/>
    <property type="match status" value="1"/>
</dbReference>
<dbReference type="PROSITE" id="PS50800">
    <property type="entry name" value="SAP"/>
    <property type="match status" value="6"/>
</dbReference>
<feature type="domain" description="SAP" evidence="9">
    <location>
        <begin position="706"/>
        <end position="740"/>
    </location>
</feature>
<keyword evidence="11" id="KW-1185">Reference proteome</keyword>
<feature type="domain" description="Protein kinase" evidence="7">
    <location>
        <begin position="172"/>
        <end position="434"/>
    </location>
</feature>
<evidence type="ECO:0000313" key="10">
    <source>
        <dbReference type="EMBL" id="KAK9012962.1"/>
    </source>
</evidence>
<feature type="domain" description="SAP" evidence="9">
    <location>
        <begin position="784"/>
        <end position="818"/>
    </location>
</feature>
<feature type="compositionally biased region" description="Polar residues" evidence="6">
    <location>
        <begin position="1407"/>
        <end position="1451"/>
    </location>
</feature>
<dbReference type="InterPro" id="IPR008271">
    <property type="entry name" value="Ser/Thr_kinase_AS"/>
</dbReference>
<feature type="compositionally biased region" description="Basic and acidic residues" evidence="6">
    <location>
        <begin position="2199"/>
        <end position="2235"/>
    </location>
</feature>
<dbReference type="InterPro" id="IPR011992">
    <property type="entry name" value="EF-hand-dom_pair"/>
</dbReference>
<feature type="region of interest" description="Disordered" evidence="6">
    <location>
        <begin position="872"/>
        <end position="896"/>
    </location>
</feature>
<feature type="compositionally biased region" description="Polar residues" evidence="6">
    <location>
        <begin position="1544"/>
        <end position="1556"/>
    </location>
</feature>
<feature type="compositionally biased region" description="Polar residues" evidence="6">
    <location>
        <begin position="2091"/>
        <end position="2124"/>
    </location>
</feature>
<gene>
    <name evidence="10" type="ORF">V6N11_040991</name>
</gene>
<proteinExistence type="predicted"/>
<feature type="region of interest" description="Disordered" evidence="6">
    <location>
        <begin position="2296"/>
        <end position="2326"/>
    </location>
</feature>
<evidence type="ECO:0000259" key="8">
    <source>
        <dbReference type="PROSITE" id="PS50222"/>
    </source>
</evidence>
<feature type="domain" description="SAP" evidence="9">
    <location>
        <begin position="838"/>
        <end position="872"/>
    </location>
</feature>
<name>A0ABR2RJC3_9ROSI</name>
<dbReference type="SUPFAM" id="SSF56112">
    <property type="entry name" value="Protein kinase-like (PK-like)"/>
    <property type="match status" value="1"/>
</dbReference>
<sequence length="2496" mass="274870">MGLCTSKPSPNPSFSPPDSRNTPIPPRNNDIHRKSNSIPASPLPDGVNGNQNQNSKEDQGKEEEEEKESSNSKNEGKKSPFFPFYSPSPAHYLFSKKSLARSSTNSTPKRFFRRPFPPPSPAKHIRAVLARRHGSVKPNEAAIPEGSESADAEGATGLDKSFGFSKHFGSKYELGDEVGRGHFGYTCTAKFKKGELKGQQVAVKVIPKAKMTTAIAIEDVRREVKILRALSGHSNLVQFYDAYEDHDNVYIVMELCEGGELLDRILSRGGKYSEDDAKAVMIQILNVVAFCHLQGVVHRDLKPENFLFTSKDEDSQLKAIDFGLSDFVKPDERLNDIVGSAYYVAPEVLHRSYSTEADVWSIGVIAYILLCGSRPFWARSESGIFRAVLKADPSFDEAPWPSLSSEARDFVKRLLNKDPRKRLTAAQALSHPWIKTYNDVKVPLDIQIFKLLKAYLRSSSLRKAALRALSKTLTADELFYLKEQFALLEPNKNGSISLENIKAALMKNATDAMKDSRIPEFLASLNALQYRRMDFDEFCAAALTVHQLEALDRWEQHARCAYELFEKDGNRPIVIEELASELGLSPSVPVHAVLHDWIRHTDGKLMPKLEFNQMADKKGKAEGSDSDDNDGTENDESLCNRVIATLKEGGGLHSLSLKELKAYLRIHGLRITGTKAVCQQRILEHWENDESVCNRVIAILKEGGELESLSLKELKAYLRIHGLRITGTKAVCQQRILEHWSRDENEEKEKEEDQGNNLDDNDGTENGESLCNRVIAVLKEGSDLESMSLKELKAYLRNHGLHVTGTKATCQQRILEHWEDDESVCKGLVAILKEGGDLESLSLKELRAYLRNHGLSITGTKAVCQQRILEHWSGDETKEEEEDEEKGNGLGDHDQMQNNESLCNQVIAILKEGGDLESLSLKELKAYLRNHGLRIAGTKAVCQQRILEHWSGDETEEDEGNNSDDNDQTENDKSLCNRVIAILKEGGDLESLRSKELRAYLRNHGLLSTGNKALCQQRILAHWSGDETEEDEDEGNDSDGNDRTEKDKSLCNQVIEILKEGGDLKSLSLKELKAYLRNHGLLITGTKAVCQQRILEHWRIKEGNAEALYPRSSFFIDCTGDVCKGDVVLFTQKVYKKFDNMSRRRLLGKRTIAGRVVKESYGKAKQQHTFTVEVLWSEGTKKLPLLFPLLVKGRNLYKSRTYRQRWCDEAERRNVLAEKHKRGKAARLVKAMESIRRWSADVGTKHPKRSHQSRPSKNIRALERAKVDMAHRKARPSKIIRALERAKIDMARRKARPSKRIRELERAKIDMAHRKARPSKIIRALERAKIDMLHRKARPSKRIRELERAKIDMAHRKAFIPRLWHTSNIYQVSSPVGQPKKKQKSRSSVSDTFIVTRTGGTCPGRPSATSLPSERPSATSVLSEMPSATSVLSEMPSATSEMSEKPSGTSEPSERPSGTFVPSERLSATFVPSEKPSGTSVPSEGPTPTTPQDGDVGTSATFVTSERPTPTTQQDGDVGMLESEMVQASLSATSVLSKRPSGTYVPSESPTPTTQLDGDVGTKHQKHSHPSRRSQKRKASELEMGKIDKAEGKAFPSAWNTGNLYQVSSPVGQVKKKQKSRLRVSNTSYTVTSTGGCGSKDHLIRSCPMDATSAPSKRMGATSVPSKRMAVTSVPSERPTSIIQQDGDVGTIATSVWSERPSATSVPSERPTPTTQQDGDAGTSAPSVRSERPTLTTQQDGDAGTSAPSIRSERPTLTTQQDGDAGKCATSVQSERPIPTTQQDGDVGMSATSILSKRPSPTSVLSERPTPTTQQDGEVGTSATSVPSERPTPTTQQDGDVGASATSIQSERPSVTSISSERPSASYVSSERPTPIPRQDGDAGAKHEEHSHQSRQSEKTKASELEKEKIDKAQGNDSIPRFWNTGNTYQVSFPVGQVEKKQKSRLRVSNTSYTVTSTGGCGSKDHLIRSCPMDATSVPSKTMGATSVPSKRMAATSVPSERSTSIIQQDGDVGTIATFVWSERPSATSVPSERPTPTTQQDGGAGTSAPSVRSERPTLTTLQDGDAGTSAPSVRSERPTQQDGDAGKCATSVQSERPIPTTQQDGDVGMSATSILSKRPSATSVPPERPTPTTQQDGDVGMSATSVPSERPTPTTQRDGDVGESATSIQSERPSVPSIPSERPSASYVSSERPTPTPRQDDDVGTKHEEHSHQSRESEKRKASELEKEKIDKAQGNDSIPRFWNTGNTYQVSFPVGQVEKKQKSTLTVYNTYYNVTNTGGCGSKDHFLRSCPERMGATSVPSESSTLTTQRGMRPGNSGNTGGEQRFEREIKPGHANVVPVLNSHQPPQNFHHQSAPHQFAGNDIGSSFHHQSAPHQFAGNDIGSSFHHQSAPHQFAGNYIGSTFHFQSAPHQFAGNDTGSTFHHQSAPHQFVGNDIGSTSAMHANHNLFLLIFYSVWFMDLLGGQLGLIHANDLRSWLSEDNRSSIAFSDRIQV</sequence>
<dbReference type="CDD" id="cd05117">
    <property type="entry name" value="STKc_CAMK"/>
    <property type="match status" value="1"/>
</dbReference>
<accession>A0ABR2RJC3</accession>
<dbReference type="Gene3D" id="3.30.200.20">
    <property type="entry name" value="Phosphorylase Kinase, domain 1"/>
    <property type="match status" value="1"/>
</dbReference>
<evidence type="ECO:0000259" key="9">
    <source>
        <dbReference type="PROSITE" id="PS50800"/>
    </source>
</evidence>
<dbReference type="SUPFAM" id="SSF68906">
    <property type="entry name" value="SAP domain"/>
    <property type="match status" value="1"/>
</dbReference>
<dbReference type="Gene3D" id="1.10.510.10">
    <property type="entry name" value="Transferase(Phosphotransferase) domain 1"/>
    <property type="match status" value="1"/>
</dbReference>
<dbReference type="InterPro" id="IPR003034">
    <property type="entry name" value="SAP_dom"/>
</dbReference>
<dbReference type="Gene3D" id="1.10.720.30">
    <property type="entry name" value="SAP domain"/>
    <property type="match status" value="2"/>
</dbReference>
<dbReference type="Pfam" id="PF02037">
    <property type="entry name" value="SAP"/>
    <property type="match status" value="7"/>
</dbReference>
<feature type="compositionally biased region" description="Polar residues" evidence="6">
    <location>
        <begin position="1977"/>
        <end position="1989"/>
    </location>
</feature>
<feature type="compositionally biased region" description="Acidic residues" evidence="6">
    <location>
        <begin position="1026"/>
        <end position="1039"/>
    </location>
</feature>
<reference evidence="10 11" key="1">
    <citation type="journal article" date="2024" name="G3 (Bethesda)">
        <title>Genome assembly of Hibiscus sabdariffa L. provides insights into metabolisms of medicinal natural products.</title>
        <authorList>
            <person name="Kim T."/>
        </authorList>
    </citation>
    <scope>NUCLEOTIDE SEQUENCE [LARGE SCALE GENOMIC DNA]</scope>
    <source>
        <strain evidence="10">TK-2024</strain>
        <tissue evidence="10">Old leaves</tissue>
    </source>
</reference>
<evidence type="ECO:0000259" key="7">
    <source>
        <dbReference type="PROSITE" id="PS50011"/>
    </source>
</evidence>
<evidence type="ECO:0000256" key="2">
    <source>
        <dbReference type="ARBA" id="ARBA00022741"/>
    </source>
</evidence>
<feature type="region of interest" description="Disordered" evidence="6">
    <location>
        <begin position="1025"/>
        <end position="1046"/>
    </location>
</feature>
<feature type="compositionally biased region" description="Polar residues" evidence="6">
    <location>
        <begin position="2025"/>
        <end position="2042"/>
    </location>
</feature>
<feature type="compositionally biased region" description="Basic and acidic residues" evidence="6">
    <location>
        <begin position="68"/>
        <end position="78"/>
    </location>
</feature>
<feature type="compositionally biased region" description="Polar residues" evidence="6">
    <location>
        <begin position="2366"/>
        <end position="2376"/>
    </location>
</feature>
<feature type="domain" description="SAP" evidence="9">
    <location>
        <begin position="652"/>
        <end position="686"/>
    </location>
</feature>
<keyword evidence="4 5" id="KW-0067">ATP-binding</keyword>
<evidence type="ECO:0000313" key="11">
    <source>
        <dbReference type="Proteomes" id="UP001396334"/>
    </source>
</evidence>
<feature type="compositionally biased region" description="Polar residues" evidence="6">
    <location>
        <begin position="1770"/>
        <end position="1872"/>
    </location>
</feature>
<organism evidence="10 11">
    <name type="scientific">Hibiscus sabdariffa</name>
    <name type="common">roselle</name>
    <dbReference type="NCBI Taxonomy" id="183260"/>
    <lineage>
        <taxon>Eukaryota</taxon>
        <taxon>Viridiplantae</taxon>
        <taxon>Streptophyta</taxon>
        <taxon>Embryophyta</taxon>
        <taxon>Tracheophyta</taxon>
        <taxon>Spermatophyta</taxon>
        <taxon>Magnoliopsida</taxon>
        <taxon>eudicotyledons</taxon>
        <taxon>Gunneridae</taxon>
        <taxon>Pentapetalae</taxon>
        <taxon>rosids</taxon>
        <taxon>malvids</taxon>
        <taxon>Malvales</taxon>
        <taxon>Malvaceae</taxon>
        <taxon>Malvoideae</taxon>
        <taxon>Hibiscus</taxon>
    </lineage>
</organism>
<dbReference type="SUPFAM" id="SSF47473">
    <property type="entry name" value="EF-hand"/>
    <property type="match status" value="1"/>
</dbReference>
<feature type="compositionally biased region" description="Polar residues" evidence="6">
    <location>
        <begin position="1692"/>
        <end position="1718"/>
    </location>
</feature>
<feature type="domain" description="SAP" evidence="9">
    <location>
        <begin position="989"/>
        <end position="1023"/>
    </location>
</feature>
<dbReference type="SMART" id="SM00220">
    <property type="entry name" value="S_TKc"/>
    <property type="match status" value="1"/>
</dbReference>
<dbReference type="SMART" id="SM00513">
    <property type="entry name" value="SAP"/>
    <property type="match status" value="7"/>
</dbReference>
<feature type="region of interest" description="Disordered" evidence="6">
    <location>
        <begin position="1"/>
        <end position="82"/>
    </location>
</feature>
<evidence type="ECO:0000256" key="4">
    <source>
        <dbReference type="ARBA" id="ARBA00022840"/>
    </source>
</evidence>
<dbReference type="EMBL" id="JBBPBN010000022">
    <property type="protein sequence ID" value="KAK9012962.1"/>
    <property type="molecule type" value="Genomic_DNA"/>
</dbReference>
<feature type="compositionally biased region" description="Polar residues" evidence="6">
    <location>
        <begin position="1947"/>
        <end position="1958"/>
    </location>
</feature>
<dbReference type="PANTHER" id="PTHR35323">
    <property type="entry name" value="SAP DOMAIN-CONTAINING PROTEIN"/>
    <property type="match status" value="1"/>
</dbReference>
<evidence type="ECO:0000256" key="5">
    <source>
        <dbReference type="PROSITE-ProRule" id="PRU10141"/>
    </source>
</evidence>
<dbReference type="Proteomes" id="UP001396334">
    <property type="component" value="Unassembled WGS sequence"/>
</dbReference>
<feature type="region of interest" description="Disordered" evidence="6">
    <location>
        <begin position="1648"/>
        <end position="1925"/>
    </location>
</feature>
<feature type="compositionally biased region" description="Polar residues" evidence="6">
    <location>
        <begin position="1673"/>
        <end position="1684"/>
    </location>
</feature>
<dbReference type="Pfam" id="PF24766">
    <property type="entry name" value="DUF7699"/>
    <property type="match status" value="1"/>
</dbReference>
<dbReference type="InterPro" id="IPR056116">
    <property type="entry name" value="DUF7699"/>
</dbReference>
<keyword evidence="3" id="KW-0418">Kinase</keyword>
<dbReference type="InterPro" id="IPR002048">
    <property type="entry name" value="EF_hand_dom"/>
</dbReference>
<dbReference type="InterPro" id="IPR036361">
    <property type="entry name" value="SAP_dom_sf"/>
</dbReference>
<dbReference type="Gene3D" id="1.10.238.10">
    <property type="entry name" value="EF-hand"/>
    <property type="match status" value="2"/>
</dbReference>
<dbReference type="InterPro" id="IPR000719">
    <property type="entry name" value="Prot_kinase_dom"/>
</dbReference>
<feature type="region of interest" description="Disordered" evidence="6">
    <location>
        <begin position="2363"/>
        <end position="2390"/>
    </location>
</feature>
<feature type="domain" description="EF-hand" evidence="8">
    <location>
        <begin position="476"/>
        <end position="511"/>
    </location>
</feature>
<dbReference type="PANTHER" id="PTHR35323:SF2">
    <property type="entry name" value="SAP DOMAIN-CONTAINING PROTEIN"/>
    <property type="match status" value="1"/>
</dbReference>
<dbReference type="InterPro" id="IPR017441">
    <property type="entry name" value="Protein_kinase_ATP_BS"/>
</dbReference>
<evidence type="ECO:0008006" key="12">
    <source>
        <dbReference type="Google" id="ProtNLM"/>
    </source>
</evidence>
<feature type="region of interest" description="Disordered" evidence="6">
    <location>
        <begin position="950"/>
        <end position="971"/>
    </location>
</feature>
<dbReference type="PROSITE" id="PS50011">
    <property type="entry name" value="PROTEIN_KINASE_DOM"/>
    <property type="match status" value="1"/>
</dbReference>
<keyword evidence="2 5" id="KW-0547">Nucleotide-binding</keyword>
<feature type="region of interest" description="Disordered" evidence="6">
    <location>
        <begin position="743"/>
        <end position="766"/>
    </location>
</feature>
<feature type="compositionally biased region" description="Polar residues" evidence="6">
    <location>
        <begin position="1476"/>
        <end position="1515"/>
    </location>
</feature>
<feature type="compositionally biased region" description="Basic and acidic residues" evidence="6">
    <location>
        <begin position="1879"/>
        <end position="1914"/>
    </location>
</feature>
<feature type="region of interest" description="Disordered" evidence="6">
    <location>
        <begin position="1940"/>
        <end position="2005"/>
    </location>
</feature>
<feature type="compositionally biased region" description="Acidic residues" evidence="6">
    <location>
        <begin position="953"/>
        <end position="969"/>
    </location>
</feature>
<feature type="compositionally biased region" description="Polar residues" evidence="6">
    <location>
        <begin position="2131"/>
        <end position="2157"/>
    </location>
</feature>
<feature type="compositionally biased region" description="Polar residues" evidence="6">
    <location>
        <begin position="1526"/>
        <end position="1536"/>
    </location>
</feature>
<feature type="compositionally biased region" description="Basic and acidic residues" evidence="6">
    <location>
        <begin position="743"/>
        <end position="753"/>
    </location>
</feature>
<dbReference type="InterPro" id="IPR011009">
    <property type="entry name" value="Kinase-like_dom_sf"/>
</dbReference>
<feature type="compositionally biased region" description="Basic residues" evidence="6">
    <location>
        <begin position="1563"/>
        <end position="1577"/>
    </location>
</feature>
<feature type="compositionally biased region" description="Acidic residues" evidence="6">
    <location>
        <begin position="754"/>
        <end position="765"/>
    </location>
</feature>
<dbReference type="Pfam" id="PF00069">
    <property type="entry name" value="Pkinase"/>
    <property type="match status" value="1"/>
</dbReference>
<evidence type="ECO:0000256" key="3">
    <source>
        <dbReference type="ARBA" id="ARBA00022777"/>
    </source>
</evidence>
<feature type="domain" description="SAP" evidence="9">
    <location>
        <begin position="916"/>
        <end position="950"/>
    </location>
</feature>
<feature type="compositionally biased region" description="Polar residues" evidence="6">
    <location>
        <begin position="1386"/>
        <end position="1399"/>
    </location>
</feature>
<feature type="compositionally biased region" description="Polar residues" evidence="6">
    <location>
        <begin position="2300"/>
        <end position="2312"/>
    </location>
</feature>
<comment type="caution">
    <text evidence="10">The sequence shown here is derived from an EMBL/GenBank/DDBJ whole genome shotgun (WGS) entry which is preliminary data.</text>
</comment>
<protein>
    <recommendedName>
        <fullName evidence="12">Non-specific serine/threonine protein kinase</fullName>
    </recommendedName>
</protein>
<dbReference type="PROSITE" id="PS00107">
    <property type="entry name" value="PROTEIN_KINASE_ATP"/>
    <property type="match status" value="1"/>
</dbReference>
<feature type="binding site" evidence="5">
    <location>
        <position position="204"/>
    </location>
    <ligand>
        <name>ATP</name>
        <dbReference type="ChEBI" id="CHEBI:30616"/>
    </ligand>
</feature>
<feature type="region of interest" description="Disordered" evidence="6">
    <location>
        <begin position="1373"/>
        <end position="1586"/>
    </location>
</feature>
<evidence type="ECO:0000256" key="1">
    <source>
        <dbReference type="ARBA" id="ARBA00022679"/>
    </source>
</evidence>
<dbReference type="PROSITE" id="PS50222">
    <property type="entry name" value="EF_HAND_2"/>
    <property type="match status" value="1"/>
</dbReference>